<comment type="similarity">
    <text evidence="7">Belongs to the class I-like SAM-binding methyltransferase superfamily. TrmB family.</text>
</comment>
<comment type="function">
    <text evidence="2 7">Catalyzes the formation of N(7)-methylguanine at position 46 (m7G46) in tRNA.</text>
</comment>
<dbReference type="UniPathway" id="UPA00989"/>
<dbReference type="Gene3D" id="3.40.50.150">
    <property type="entry name" value="Vaccinia Virus protein VP39"/>
    <property type="match status" value="1"/>
</dbReference>
<dbReference type="InterPro" id="IPR055361">
    <property type="entry name" value="tRNA_methyltr_TrmB_bact"/>
</dbReference>
<organism evidence="8 9">
    <name type="scientific">Candidatus Lambdaproteobacteria bacterium RIFOXYD2_FULL_56_26</name>
    <dbReference type="NCBI Taxonomy" id="1817773"/>
    <lineage>
        <taxon>Bacteria</taxon>
        <taxon>Pseudomonadati</taxon>
        <taxon>Pseudomonadota</taxon>
        <taxon>Candidatus Lambdaproteobacteria</taxon>
    </lineage>
</organism>
<feature type="binding site" evidence="7">
    <location>
        <position position="51"/>
    </location>
    <ligand>
        <name>S-adenosyl-L-methionine</name>
        <dbReference type="ChEBI" id="CHEBI:59789"/>
    </ligand>
</feature>
<comment type="caution">
    <text evidence="8">The sequence shown here is derived from an EMBL/GenBank/DDBJ whole genome shotgun (WGS) entry which is preliminary data.</text>
</comment>
<evidence type="ECO:0000256" key="5">
    <source>
        <dbReference type="ARBA" id="ARBA00022691"/>
    </source>
</evidence>
<evidence type="ECO:0000256" key="2">
    <source>
        <dbReference type="ARBA" id="ARBA00003015"/>
    </source>
</evidence>
<dbReference type="AlphaFoldDB" id="A0A1F6GSD9"/>
<dbReference type="NCBIfam" id="TIGR00091">
    <property type="entry name" value="tRNA (guanosine(46)-N7)-methyltransferase TrmB"/>
    <property type="match status" value="1"/>
</dbReference>
<keyword evidence="5 7" id="KW-0949">S-adenosyl-L-methionine</keyword>
<feature type="binding site" evidence="7">
    <location>
        <position position="76"/>
    </location>
    <ligand>
        <name>S-adenosyl-L-methionine</name>
        <dbReference type="ChEBI" id="CHEBI:59789"/>
    </ligand>
</feature>
<dbReference type="NCBIfam" id="NF001080">
    <property type="entry name" value="PRK00121.2-2"/>
    <property type="match status" value="1"/>
</dbReference>
<feature type="binding site" evidence="7">
    <location>
        <begin position="200"/>
        <end position="203"/>
    </location>
    <ligand>
        <name>substrate</name>
    </ligand>
</feature>
<feature type="binding site" evidence="7">
    <location>
        <position position="161"/>
    </location>
    <ligand>
        <name>substrate</name>
    </ligand>
</feature>
<sequence length="222" mass="25591">MTSRPALPNLKRNNPYILEIQNHQDQIWFSPEQAGADLADFVSGPGALRLDLGCGAGNFLRSCALAEPQARFVGFELRYKRLVVAARKFKKSQLQNVRLAKARAEDLTSWFAQGTLDRVHVNFPDPWPKARQQKHRLLGQRFLADLKVLLKKEGEFWFKTDHKEYFEWALGQIEACGFYEVVELSWDLHHSPYQEHNQLTEFEGLFLSQGLPVYHLKAILKA</sequence>
<dbReference type="GO" id="GO:0043527">
    <property type="term" value="C:tRNA methyltransferase complex"/>
    <property type="evidence" value="ECO:0007669"/>
    <property type="project" value="TreeGrafter"/>
</dbReference>
<comment type="catalytic activity">
    <reaction evidence="1 7">
        <text>guanosine(46) in tRNA + S-adenosyl-L-methionine = N(7)-methylguanosine(46) in tRNA + S-adenosyl-L-homocysteine</text>
        <dbReference type="Rhea" id="RHEA:42708"/>
        <dbReference type="Rhea" id="RHEA-COMP:10188"/>
        <dbReference type="Rhea" id="RHEA-COMP:10189"/>
        <dbReference type="ChEBI" id="CHEBI:57856"/>
        <dbReference type="ChEBI" id="CHEBI:59789"/>
        <dbReference type="ChEBI" id="CHEBI:74269"/>
        <dbReference type="ChEBI" id="CHEBI:74480"/>
        <dbReference type="EC" id="2.1.1.33"/>
    </reaction>
</comment>
<evidence type="ECO:0000256" key="3">
    <source>
        <dbReference type="ARBA" id="ARBA00022603"/>
    </source>
</evidence>
<dbReference type="Pfam" id="PF02390">
    <property type="entry name" value="Methyltransf_4"/>
    <property type="match status" value="1"/>
</dbReference>
<feature type="binding site" evidence="7">
    <location>
        <position position="129"/>
    </location>
    <ligand>
        <name>substrate</name>
    </ligand>
</feature>
<keyword evidence="4 7" id="KW-0808">Transferase</keyword>
<keyword evidence="6 7" id="KW-0819">tRNA processing</keyword>
<protein>
    <recommendedName>
        <fullName evidence="7">tRNA (guanine-N(7)-)-methyltransferase</fullName>
        <ecNumber evidence="7">2.1.1.33</ecNumber>
    </recommendedName>
    <alternativeName>
        <fullName evidence="7">tRNA (guanine(46)-N(7))-methyltransferase</fullName>
    </alternativeName>
    <alternativeName>
        <fullName evidence="7">tRNA(m7G46)-methyltransferase</fullName>
    </alternativeName>
</protein>
<dbReference type="CDD" id="cd02440">
    <property type="entry name" value="AdoMet_MTases"/>
    <property type="match status" value="1"/>
</dbReference>
<dbReference type="Proteomes" id="UP000177583">
    <property type="component" value="Unassembled WGS sequence"/>
</dbReference>
<evidence type="ECO:0000313" key="8">
    <source>
        <dbReference type="EMBL" id="OGH01045.1"/>
    </source>
</evidence>
<keyword evidence="3 7" id="KW-0489">Methyltransferase</keyword>
<dbReference type="EMBL" id="MFNF01000040">
    <property type="protein sequence ID" value="OGH01045.1"/>
    <property type="molecule type" value="Genomic_DNA"/>
</dbReference>
<proteinExistence type="inferred from homology"/>
<dbReference type="PANTHER" id="PTHR23417">
    <property type="entry name" value="3-DEOXY-D-MANNO-OCTULOSONIC-ACID TRANSFERASE/TRNA GUANINE-N 7 - -METHYLTRANSFERASE"/>
    <property type="match status" value="1"/>
</dbReference>
<dbReference type="SUPFAM" id="SSF53335">
    <property type="entry name" value="S-adenosyl-L-methionine-dependent methyltransferases"/>
    <property type="match status" value="1"/>
</dbReference>
<evidence type="ECO:0000313" key="9">
    <source>
        <dbReference type="Proteomes" id="UP000177583"/>
    </source>
</evidence>
<feature type="binding site" evidence="7">
    <location>
        <position position="125"/>
    </location>
    <ligand>
        <name>S-adenosyl-L-methionine</name>
        <dbReference type="ChEBI" id="CHEBI:59789"/>
    </ligand>
</feature>
<reference evidence="8 9" key="1">
    <citation type="journal article" date="2016" name="Nat. Commun.">
        <title>Thousands of microbial genomes shed light on interconnected biogeochemical processes in an aquifer system.</title>
        <authorList>
            <person name="Anantharaman K."/>
            <person name="Brown C.T."/>
            <person name="Hug L.A."/>
            <person name="Sharon I."/>
            <person name="Castelle C.J."/>
            <person name="Probst A.J."/>
            <person name="Thomas B.C."/>
            <person name="Singh A."/>
            <person name="Wilkins M.J."/>
            <person name="Karaoz U."/>
            <person name="Brodie E.L."/>
            <person name="Williams K.H."/>
            <person name="Hubbard S.S."/>
            <person name="Banfield J.F."/>
        </authorList>
    </citation>
    <scope>NUCLEOTIDE SEQUENCE [LARGE SCALE GENOMIC DNA]</scope>
</reference>
<name>A0A1F6GSD9_9PROT</name>
<dbReference type="PANTHER" id="PTHR23417:SF14">
    <property type="entry name" value="PENTACOTRIPEPTIDE-REPEAT REGION OF PRORP DOMAIN-CONTAINING PROTEIN"/>
    <property type="match status" value="1"/>
</dbReference>
<dbReference type="InterPro" id="IPR003358">
    <property type="entry name" value="tRNA_(Gua-N-7)_MeTrfase_Trmb"/>
</dbReference>
<evidence type="ECO:0000256" key="4">
    <source>
        <dbReference type="ARBA" id="ARBA00022679"/>
    </source>
</evidence>
<dbReference type="GO" id="GO:0008176">
    <property type="term" value="F:tRNA (guanine(46)-N7)-methyltransferase activity"/>
    <property type="evidence" value="ECO:0007669"/>
    <property type="project" value="UniProtKB-UniRule"/>
</dbReference>
<accession>A0A1F6GSD9</accession>
<comment type="pathway">
    <text evidence="7">tRNA modification; N(7)-methylguanine-tRNA biosynthesis.</text>
</comment>
<comment type="caution">
    <text evidence="7">Lacks conserved residue(s) required for the propagation of feature annotation.</text>
</comment>
<gene>
    <name evidence="7" type="primary">trmB</name>
    <name evidence="8" type="ORF">A2557_00400</name>
</gene>
<evidence type="ECO:0000256" key="7">
    <source>
        <dbReference type="HAMAP-Rule" id="MF_01057"/>
    </source>
</evidence>
<dbReference type="InterPro" id="IPR029063">
    <property type="entry name" value="SAM-dependent_MTases_sf"/>
</dbReference>
<dbReference type="PROSITE" id="PS51625">
    <property type="entry name" value="SAM_MT_TRMB"/>
    <property type="match status" value="1"/>
</dbReference>
<evidence type="ECO:0000256" key="6">
    <source>
        <dbReference type="ARBA" id="ARBA00022694"/>
    </source>
</evidence>
<dbReference type="EC" id="2.1.1.33" evidence="7"/>
<evidence type="ECO:0000256" key="1">
    <source>
        <dbReference type="ARBA" id="ARBA00000142"/>
    </source>
</evidence>
<dbReference type="HAMAP" id="MF_01057">
    <property type="entry name" value="tRNA_methyltr_TrmB"/>
    <property type="match status" value="1"/>
</dbReference>